<feature type="transmembrane region" description="Helical" evidence="8">
    <location>
        <begin position="370"/>
        <end position="393"/>
    </location>
</feature>
<feature type="domain" description="Amino acid transporter transmembrane" evidence="9">
    <location>
        <begin position="3"/>
        <end position="389"/>
    </location>
</feature>
<feature type="transmembrane region" description="Helical" evidence="8">
    <location>
        <begin position="270"/>
        <end position="290"/>
    </location>
</feature>
<dbReference type="GO" id="GO:0015179">
    <property type="term" value="F:L-amino acid transmembrane transporter activity"/>
    <property type="evidence" value="ECO:0007669"/>
    <property type="project" value="TreeGrafter"/>
</dbReference>
<keyword evidence="10" id="KW-1185">Reference proteome</keyword>
<feature type="compositionally biased region" description="Basic and acidic residues" evidence="7">
    <location>
        <begin position="682"/>
        <end position="694"/>
    </location>
</feature>
<keyword evidence="5 8" id="KW-1133">Transmembrane helix</keyword>
<feature type="transmembrane region" description="Helical" evidence="8">
    <location>
        <begin position="337"/>
        <end position="358"/>
    </location>
</feature>
<reference evidence="11" key="1">
    <citation type="submission" date="2025-08" db="UniProtKB">
        <authorList>
            <consortium name="RefSeq"/>
        </authorList>
    </citation>
    <scope>IDENTIFICATION</scope>
</reference>
<evidence type="ECO:0000313" key="11">
    <source>
        <dbReference type="RefSeq" id="XP_015587332.1"/>
    </source>
</evidence>
<evidence type="ECO:0000256" key="4">
    <source>
        <dbReference type="ARBA" id="ARBA00022970"/>
    </source>
</evidence>
<proteinExistence type="predicted"/>
<dbReference type="GeneID" id="107264020"/>
<feature type="transmembrane region" description="Helical" evidence="8">
    <location>
        <begin position="119"/>
        <end position="137"/>
    </location>
</feature>
<dbReference type="PANTHER" id="PTHR22950">
    <property type="entry name" value="AMINO ACID TRANSPORTER"/>
    <property type="match status" value="1"/>
</dbReference>
<feature type="transmembrane region" description="Helical" evidence="8">
    <location>
        <begin position="311"/>
        <end position="331"/>
    </location>
</feature>
<evidence type="ECO:0000256" key="3">
    <source>
        <dbReference type="ARBA" id="ARBA00022692"/>
    </source>
</evidence>
<evidence type="ECO:0000256" key="1">
    <source>
        <dbReference type="ARBA" id="ARBA00004141"/>
    </source>
</evidence>
<feature type="compositionally biased region" description="Basic and acidic residues" evidence="7">
    <location>
        <begin position="606"/>
        <end position="635"/>
    </location>
</feature>
<feature type="transmembrane region" description="Helical" evidence="8">
    <location>
        <begin position="7"/>
        <end position="25"/>
    </location>
</feature>
<gene>
    <name evidence="11" type="primary">LOC107264020</name>
</gene>
<feature type="transmembrane region" description="Helical" evidence="8">
    <location>
        <begin position="184"/>
        <end position="205"/>
    </location>
</feature>
<dbReference type="GO" id="GO:0016020">
    <property type="term" value="C:membrane"/>
    <property type="evidence" value="ECO:0007669"/>
    <property type="project" value="UniProtKB-SubCell"/>
</dbReference>
<keyword evidence="2" id="KW-0813">Transport</keyword>
<evidence type="ECO:0000256" key="5">
    <source>
        <dbReference type="ARBA" id="ARBA00022989"/>
    </source>
</evidence>
<keyword evidence="3 8" id="KW-0812">Transmembrane</keyword>
<feature type="transmembrane region" description="Helical" evidence="8">
    <location>
        <begin position="79"/>
        <end position="99"/>
    </location>
</feature>
<feature type="transmembrane region" description="Helical" evidence="8">
    <location>
        <begin position="226"/>
        <end position="250"/>
    </location>
</feature>
<dbReference type="RefSeq" id="XP_015587332.1">
    <property type="nucleotide sequence ID" value="XM_015731846.2"/>
</dbReference>
<protein>
    <submittedName>
        <fullName evidence="11">Sodium-coupled neutral amino acid transporter 10 isoform X1</fullName>
    </submittedName>
</protein>
<dbReference type="InterPro" id="IPR013057">
    <property type="entry name" value="AA_transpt_TM"/>
</dbReference>
<dbReference type="Pfam" id="PF01490">
    <property type="entry name" value="Aa_trans"/>
    <property type="match status" value="1"/>
</dbReference>
<feature type="transmembrane region" description="Helical" evidence="8">
    <location>
        <begin position="31"/>
        <end position="54"/>
    </location>
</feature>
<feature type="region of interest" description="Disordered" evidence="7">
    <location>
        <begin position="606"/>
        <end position="694"/>
    </location>
</feature>
<feature type="transmembrane region" description="Helical" evidence="8">
    <location>
        <begin position="144"/>
        <end position="164"/>
    </location>
</feature>
<name>A0AAJ7BJ28_CEPCN</name>
<dbReference type="PANTHER" id="PTHR22950:SF646">
    <property type="entry name" value="SODIUM-COUPLED NEUTRAL AMINO ACID TRANSPORTER 10-RELATED"/>
    <property type="match status" value="1"/>
</dbReference>
<evidence type="ECO:0000256" key="2">
    <source>
        <dbReference type="ARBA" id="ARBA00022448"/>
    </source>
</evidence>
<feature type="compositionally biased region" description="Basic and acidic residues" evidence="7">
    <location>
        <begin position="643"/>
        <end position="660"/>
    </location>
</feature>
<evidence type="ECO:0000256" key="8">
    <source>
        <dbReference type="SAM" id="Phobius"/>
    </source>
</evidence>
<keyword evidence="6 8" id="KW-0472">Membrane</keyword>
<keyword evidence="4" id="KW-0029">Amino-acid transport</keyword>
<dbReference type="AlphaFoldDB" id="A0AAJ7BJ28"/>
<accession>A0AAJ7BJ28</accession>
<dbReference type="KEGG" id="ccin:107264020"/>
<dbReference type="Proteomes" id="UP000694920">
    <property type="component" value="Unplaced"/>
</dbReference>
<evidence type="ECO:0000313" key="10">
    <source>
        <dbReference type="Proteomes" id="UP000694920"/>
    </source>
</evidence>
<evidence type="ECO:0000256" key="6">
    <source>
        <dbReference type="ARBA" id="ARBA00023136"/>
    </source>
</evidence>
<evidence type="ECO:0000256" key="7">
    <source>
        <dbReference type="SAM" id="MobiDB-lite"/>
    </source>
</evidence>
<comment type="subcellular location">
    <subcellularLocation>
        <location evidence="1">Membrane</location>
        <topology evidence="1">Multi-pass membrane protein</topology>
    </subcellularLocation>
</comment>
<organism evidence="10 11">
    <name type="scientific">Cephus cinctus</name>
    <name type="common">Wheat stem sawfly</name>
    <dbReference type="NCBI Taxonomy" id="211228"/>
    <lineage>
        <taxon>Eukaryota</taxon>
        <taxon>Metazoa</taxon>
        <taxon>Ecdysozoa</taxon>
        <taxon>Arthropoda</taxon>
        <taxon>Hexapoda</taxon>
        <taxon>Insecta</taxon>
        <taxon>Pterygota</taxon>
        <taxon>Neoptera</taxon>
        <taxon>Endopterygota</taxon>
        <taxon>Hymenoptera</taxon>
        <taxon>Cephoidea</taxon>
        <taxon>Cephidae</taxon>
        <taxon>Cephus</taxon>
    </lineage>
</organism>
<evidence type="ECO:0000259" key="9">
    <source>
        <dbReference type="Pfam" id="PF01490"/>
    </source>
</evidence>
<sequence>MTSHITHVMTLANSIIGVSVLAMPYCFKQCGIILAVLVILLCSALSRLACHFLIKSAVMSRRRNYEILAFHAFGHMGKFIVELFIIGFLVGTCVAFFVVVGDLGPQIVGKMINKNPEDIRTSLLVITGAFIVLPLGLLRNIDSLAAVCTATIGFYFCLVLKVIGESTPHVFAGDWYDHVYYWRPSGILQCLPIFSMALFCQTQLFEIYEAIPNVCLEKMNEVVRGALNICTMVYVCVGFFGYIAFCTQPFTGNILMNFEPSLTSEVIKMGFVLSVAFSYPLVIFPCRASMNSLLFRKAHSHESTSNYMPEMRFRCLTFTIVIVSLIIGILIPSIEFVLGLVGSTIGVMICLIFPAAFFISISSKNTNERLAAQAILFVGLWIMILGTYANLYAMEESTNTRLLATTNKPSNQINNVPLSLMRDEKIPAIPDIPKTAEILRDVHEKLTILKLPEKKPEDPKEDVRQEPPIPVERVVITEKPLAETYKTIDILGVTLLPKIKKNVEKIKIDNKLADDKKIDEMINEKSKEKIKNQNELQRNDNLIDSDAIKKEELELAADGELADIQAAERHNKLERTLEKHRIEQFKMIQVQKEILQDLKQRKQELQKERIAKSEKVTDLPPESKPEKAENLKRINLEPVARTKPKDTDPSEIQKKAEKSNVKMNISGGKGNGQVVDNQKVNQNDKADKREAPNKKEVPEIIANNISGAVEATAQNYSHQKEVLNLNKTSASAKKRQGPILSALARNISKEMALSSNDIKQSILMKDSNTIYKNSVVETEKNIPASDVKKPSPYSVPIALMMNNPTRKNDNPNGSNLIDKENAGFHRDILEDHEREKRDVGSYDTENIEVKSFARDVVLKNDRKICDKSTGDSVKNIQEKSDTTTDSEILIKTNIYLSEQGFTDNMSVDSNVAVATDFVKIIKKRDLKALHPSNNIRK</sequence>